<feature type="compositionally biased region" description="Basic and acidic residues" evidence="1">
    <location>
        <begin position="932"/>
        <end position="943"/>
    </location>
</feature>
<dbReference type="KEGG" id="tnl:113504433"/>
<feature type="compositionally biased region" description="Polar residues" evidence="1">
    <location>
        <begin position="583"/>
        <end position="593"/>
    </location>
</feature>
<feature type="compositionally biased region" description="Basic and acidic residues" evidence="1">
    <location>
        <begin position="873"/>
        <end position="888"/>
    </location>
</feature>
<dbReference type="GeneID" id="113504433"/>
<dbReference type="Proteomes" id="UP000322000">
    <property type="component" value="Chromosome 22"/>
</dbReference>
<protein>
    <submittedName>
        <fullName evidence="3">Uncharacterized protein LOC113504433 isoform X1</fullName>
    </submittedName>
</protein>
<sequence>MDDCCELSHTSPKNTFQDKLKTWLKCKGIQDMYAKRADNMSTEEFGNGAVCRQRFKGIENFLRRVAFNLGNTPSQTEVKIISCIPIDVTDLQQKILHLEKQLDESGKRSPDIQLPNQNPITNKVTKLPKPSLSQKRTVNTVLCETNFPHVSTTAVACNALDCDRSTSPACTQSGKKSNVSFIFPTTSAVEHSQINLDENPYTSQRTAIQPEIIPTYNYIPKMNNPKPNEYRKNFFRNKKKLLKKSKKAKSPYIYYAQTHTSPFNKGDMKADVPKNDNDLSRSYLSKMINKQYKPKLLGGNMSQVSEFSTPICRDSLPQAENIGRFESDLCSCCHGAFHNIDNNVTVKYPQTYMINEISTGNAYYDTNDYDLVPVREKPIKMKNDSDVSRRKELKPQIDMRCWPENIRSKYRSHLYYYPPGDYPPLKPSYNYVIKNRPDYYSGYTRKLPKLSRTEPTAKKVTVKRRRMNRDRHISVETSKSCYIDIGSNYPKKLYKKPKVQKSLQPIPLLHKNAECLTTVINNSECQTVTSNIEANLSEAKTEATLNQIKSILQSVLAEVKVSSQTRSQISEEKPKKDAVVQKGPSQSNMPTSSLMNSITYSPYAMNPNPYMASCSRQLSSGPLCYPPAPLKCFQNFPLFIQTPGRHVCASCYRNSSHVKSSHLKQATTTATNTDEMKEEARSKETEKLIKEIYKSMALTMDLNNKDTSLSDYEDVIKSTHVFAGPVLVKAEKKQPKNMKNVMQAMSELFIKKEVAESSESPNTTMESKLPSHNTSVRSQLVTTDTEVKLRRERLENYLRARNPPPIMEADRRVLRKGVIHNVTTITESESSSSESDSDVTLVLPKEPHETKQKKEKQGLFSKMLKSVKLFKAKEKSKNKEEKSDKDVESSSDSDDYQTVYSQKIERTLNHRNRAHNLPKRKTHSKISYKHAYQRDRSPEKRRPPYMEQEYRRHWNEKLMFQEDKARHSSEQAYSTSTTQKTPFYQIVEARNTFLEPKKTYNPKADFRRVRGNREESTVTTESKLPMKGLAWLKKQKMGIHCGEQWKKLILES</sequence>
<proteinExistence type="predicted"/>
<evidence type="ECO:0000313" key="2">
    <source>
        <dbReference type="Proteomes" id="UP000322000"/>
    </source>
</evidence>
<dbReference type="RefSeq" id="XP_026742508.1">
    <property type="nucleotide sequence ID" value="XM_026886707.1"/>
</dbReference>
<feature type="compositionally biased region" description="Basic and acidic residues" evidence="1">
    <location>
        <begin position="845"/>
        <end position="857"/>
    </location>
</feature>
<keyword evidence="2" id="KW-1185">Reference proteome</keyword>
<feature type="region of interest" description="Disordered" evidence="1">
    <location>
        <begin position="755"/>
        <end position="778"/>
    </location>
</feature>
<evidence type="ECO:0000256" key="1">
    <source>
        <dbReference type="SAM" id="MobiDB-lite"/>
    </source>
</evidence>
<feature type="region of interest" description="Disordered" evidence="1">
    <location>
        <begin position="873"/>
        <end position="943"/>
    </location>
</feature>
<evidence type="ECO:0000313" key="3">
    <source>
        <dbReference type="RefSeq" id="XP_026742508.1"/>
    </source>
</evidence>
<dbReference type="InParanoid" id="A0A7E5WP64"/>
<gene>
    <name evidence="3" type="primary">LOC113504433</name>
</gene>
<feature type="compositionally biased region" description="Polar residues" evidence="1">
    <location>
        <begin position="757"/>
        <end position="778"/>
    </location>
</feature>
<dbReference type="AlphaFoldDB" id="A0A7E5WP64"/>
<feature type="compositionally biased region" description="Basic residues" evidence="1">
    <location>
        <begin position="909"/>
        <end position="928"/>
    </location>
</feature>
<reference evidence="3" key="1">
    <citation type="submission" date="2025-08" db="UniProtKB">
        <authorList>
            <consortium name="RefSeq"/>
        </authorList>
    </citation>
    <scope>IDENTIFICATION</scope>
</reference>
<accession>A0A7E5WP64</accession>
<organism evidence="2 3">
    <name type="scientific">Trichoplusia ni</name>
    <name type="common">Cabbage looper</name>
    <dbReference type="NCBI Taxonomy" id="7111"/>
    <lineage>
        <taxon>Eukaryota</taxon>
        <taxon>Metazoa</taxon>
        <taxon>Ecdysozoa</taxon>
        <taxon>Arthropoda</taxon>
        <taxon>Hexapoda</taxon>
        <taxon>Insecta</taxon>
        <taxon>Pterygota</taxon>
        <taxon>Neoptera</taxon>
        <taxon>Endopterygota</taxon>
        <taxon>Lepidoptera</taxon>
        <taxon>Glossata</taxon>
        <taxon>Ditrysia</taxon>
        <taxon>Noctuoidea</taxon>
        <taxon>Noctuidae</taxon>
        <taxon>Plusiinae</taxon>
        <taxon>Trichoplusia</taxon>
    </lineage>
</organism>
<name>A0A7E5WP64_TRINI</name>
<feature type="region of interest" description="Disordered" evidence="1">
    <location>
        <begin position="825"/>
        <end position="858"/>
    </location>
</feature>
<feature type="compositionally biased region" description="Basic and acidic residues" evidence="1">
    <location>
        <begin position="569"/>
        <end position="579"/>
    </location>
</feature>
<feature type="region of interest" description="Disordered" evidence="1">
    <location>
        <begin position="563"/>
        <end position="593"/>
    </location>
</feature>
<dbReference type="OrthoDB" id="7351241at2759"/>